<evidence type="ECO:0000256" key="2">
    <source>
        <dbReference type="SAM" id="MobiDB-lite"/>
    </source>
</evidence>
<dbReference type="GO" id="GO:0005634">
    <property type="term" value="C:nucleus"/>
    <property type="evidence" value="ECO:0007669"/>
    <property type="project" value="TreeGrafter"/>
</dbReference>
<comment type="similarity">
    <text evidence="1">Belongs to the p23/wos2 family.</text>
</comment>
<dbReference type="AlphaFoldDB" id="A0A0S4IU51"/>
<dbReference type="PANTHER" id="PTHR22932:SF1">
    <property type="entry name" value="CO-CHAPERONE PROTEIN DAF-41"/>
    <property type="match status" value="1"/>
</dbReference>
<proteinExistence type="inferred from homology"/>
<dbReference type="FunFam" id="2.60.40.790:FF:000039">
    <property type="entry name" value="CS domain containing protein"/>
    <property type="match status" value="1"/>
</dbReference>
<protein>
    <submittedName>
        <fullName evidence="4">p23B protein</fullName>
    </submittedName>
</protein>
<dbReference type="OrthoDB" id="1564555at2759"/>
<dbReference type="EMBL" id="CYKH01000434">
    <property type="protein sequence ID" value="CUF89137.1"/>
    <property type="molecule type" value="Genomic_DNA"/>
</dbReference>
<dbReference type="Gene3D" id="2.60.40.790">
    <property type="match status" value="1"/>
</dbReference>
<feature type="compositionally biased region" description="Acidic residues" evidence="2">
    <location>
        <begin position="172"/>
        <end position="183"/>
    </location>
</feature>
<sequence>MALHAPINWAQRNDVILVTIPIQDAADVKISLTDVFSFSCTSSGKQYTAEFPLFDKVVPEESSNVVRPRQIELKIRKADVEKEYWPRLTKEKVKSQYIQIDWNKWKDEDDEGAAAGQDDLGDFGLGGGGGGGMGGLDMQQMLAQLGGGGAGGLGGFGSAAGQEGMDPSALDNVEDEDMPPLEG</sequence>
<dbReference type="EMBL" id="MH492781">
    <property type="protein sequence ID" value="AXL08268.1"/>
    <property type="molecule type" value="Genomic_DNA"/>
</dbReference>
<dbReference type="GO" id="GO:0006457">
    <property type="term" value="P:protein folding"/>
    <property type="evidence" value="ECO:0007669"/>
    <property type="project" value="TreeGrafter"/>
</dbReference>
<dbReference type="PROSITE" id="PS51203">
    <property type="entry name" value="CS"/>
    <property type="match status" value="1"/>
</dbReference>
<dbReference type="InterPro" id="IPR045250">
    <property type="entry name" value="p23-like"/>
</dbReference>
<evidence type="ECO:0000259" key="3">
    <source>
        <dbReference type="PROSITE" id="PS51203"/>
    </source>
</evidence>
<dbReference type="PANTHER" id="PTHR22932">
    <property type="entry name" value="TELOMERASE-BINDING PROTEIN P23 HSP90 CO-CHAPERONE"/>
    <property type="match status" value="1"/>
</dbReference>
<dbReference type="GO" id="GO:0051087">
    <property type="term" value="F:protein-folding chaperone binding"/>
    <property type="evidence" value="ECO:0007669"/>
    <property type="project" value="TreeGrafter"/>
</dbReference>
<accession>A0A0S4IU51</accession>
<dbReference type="OMA" id="IEHKVTD"/>
<reference evidence="6" key="1">
    <citation type="submission" date="2015-09" db="EMBL/GenBank/DDBJ databases">
        <authorList>
            <consortium name="Pathogen Informatics"/>
        </authorList>
    </citation>
    <scope>NUCLEOTIDE SEQUENCE [LARGE SCALE GENOMIC DNA]</scope>
    <source>
        <strain evidence="6">Lake Konstanz</strain>
    </source>
</reference>
<gene>
    <name evidence="4" type="primary">p23B</name>
    <name evidence="5" type="ORF">BSAL_66860</name>
</gene>
<feature type="region of interest" description="Disordered" evidence="2">
    <location>
        <begin position="152"/>
        <end position="183"/>
    </location>
</feature>
<dbReference type="SUPFAM" id="SSF49764">
    <property type="entry name" value="HSP20-like chaperones"/>
    <property type="match status" value="1"/>
</dbReference>
<evidence type="ECO:0000256" key="1">
    <source>
        <dbReference type="ARBA" id="ARBA00025733"/>
    </source>
</evidence>
<feature type="domain" description="CS" evidence="3">
    <location>
        <begin position="2"/>
        <end position="89"/>
    </location>
</feature>
<dbReference type="InterPro" id="IPR008978">
    <property type="entry name" value="HSP20-like_chaperone"/>
</dbReference>
<evidence type="ECO:0000313" key="4">
    <source>
        <dbReference type="EMBL" id="AXL08268.1"/>
    </source>
</evidence>
<evidence type="ECO:0000313" key="6">
    <source>
        <dbReference type="Proteomes" id="UP000051952"/>
    </source>
</evidence>
<dbReference type="GO" id="GO:0051879">
    <property type="term" value="F:Hsp90 protein binding"/>
    <property type="evidence" value="ECO:0007669"/>
    <property type="project" value="InterPro"/>
</dbReference>
<evidence type="ECO:0000313" key="5">
    <source>
        <dbReference type="EMBL" id="CUF89137.1"/>
    </source>
</evidence>
<dbReference type="GO" id="GO:0005829">
    <property type="term" value="C:cytosol"/>
    <property type="evidence" value="ECO:0007669"/>
    <property type="project" value="TreeGrafter"/>
</dbReference>
<dbReference type="CDD" id="cd06465">
    <property type="entry name" value="p23_hB-ind1_like"/>
    <property type="match status" value="1"/>
</dbReference>
<organism evidence="5 6">
    <name type="scientific">Bodo saltans</name>
    <name type="common">Flagellated protozoan</name>
    <dbReference type="NCBI Taxonomy" id="75058"/>
    <lineage>
        <taxon>Eukaryota</taxon>
        <taxon>Discoba</taxon>
        <taxon>Euglenozoa</taxon>
        <taxon>Kinetoplastea</taxon>
        <taxon>Metakinetoplastina</taxon>
        <taxon>Eubodonida</taxon>
        <taxon>Bodonidae</taxon>
        <taxon>Bodo</taxon>
    </lineage>
</organism>
<dbReference type="VEuPathDB" id="TriTrypDB:BSAL_66860"/>
<reference evidence="4" key="3">
    <citation type="submission" date="2018-06" db="EMBL/GenBank/DDBJ databases">
        <title>Genome-wide identification and phylogeny of proteins bearing alpha-crystallin domain-like in kinetoplastid protists unveil eight evolutionarily conserved protein families including four previously unrecognized and the small heat shock protein family.</title>
        <authorList>
            <person name="Costa-Martins A.G."/>
            <person name="Lima L."/>
            <person name="Alves J.M.P."/>
            <person name="Serrano M.G."/>
            <person name="Buck G.A."/>
            <person name="Camargo E.P."/>
            <person name="Teixeira M.M.G."/>
        </authorList>
    </citation>
    <scope>NUCLEOTIDE SEQUENCE</scope>
    <source>
        <strain evidence="4">CYKH01000434.1_8</strain>
    </source>
</reference>
<reference evidence="5" key="2">
    <citation type="submission" date="2015-09" db="EMBL/GenBank/DDBJ databases">
        <authorList>
            <person name="Jackson K.R."/>
            <person name="Lunt B.L."/>
            <person name="Fisher J.N.B."/>
            <person name="Gardner A.V."/>
            <person name="Bailey M.E."/>
            <person name="Deus L.M."/>
            <person name="Earl A.S."/>
            <person name="Gibby P.D."/>
            <person name="Hartmann K.A."/>
            <person name="Liu J.E."/>
            <person name="Manci A.M."/>
            <person name="Nielsen D.A."/>
            <person name="Solomon M.B."/>
            <person name="Breakwell D.P."/>
            <person name="Burnett S.H."/>
            <person name="Grose J.H."/>
        </authorList>
    </citation>
    <scope>NUCLEOTIDE SEQUENCE [LARGE SCALE GENOMIC DNA]</scope>
    <source>
        <strain evidence="5">Lake Konstanz</strain>
    </source>
</reference>
<keyword evidence="6" id="KW-1185">Reference proteome</keyword>
<name>A0A0S4IU51_BODSA</name>
<dbReference type="Pfam" id="PF04969">
    <property type="entry name" value="CS"/>
    <property type="match status" value="1"/>
</dbReference>
<dbReference type="Proteomes" id="UP000051952">
    <property type="component" value="Unassembled WGS sequence"/>
</dbReference>
<dbReference type="GO" id="GO:0051131">
    <property type="term" value="P:chaperone-mediated protein complex assembly"/>
    <property type="evidence" value="ECO:0007669"/>
    <property type="project" value="TreeGrafter"/>
</dbReference>
<dbReference type="InterPro" id="IPR007052">
    <property type="entry name" value="CS_dom"/>
</dbReference>